<keyword evidence="1 3" id="KW-0378">Hydrolase</keyword>
<keyword evidence="1 3" id="KW-0269">Exonuclease</keyword>
<dbReference type="GO" id="GO:0005829">
    <property type="term" value="C:cytosol"/>
    <property type="evidence" value="ECO:0007669"/>
    <property type="project" value="TreeGrafter"/>
</dbReference>
<dbReference type="GO" id="GO:0003677">
    <property type="term" value="F:DNA binding"/>
    <property type="evidence" value="ECO:0007669"/>
    <property type="project" value="InterPro"/>
</dbReference>
<dbReference type="Gene3D" id="3.30.420.10">
    <property type="entry name" value="Ribonuclease H-like superfamily/Ribonuclease H"/>
    <property type="match status" value="1"/>
</dbReference>
<comment type="caution">
    <text evidence="3">The sequence shown here is derived from an EMBL/GenBank/DDBJ whole genome shotgun (WGS) entry which is preliminary data.</text>
</comment>
<reference evidence="3" key="2">
    <citation type="submission" date="2021-04" db="EMBL/GenBank/DDBJ databases">
        <authorList>
            <person name="Gilroy R."/>
        </authorList>
    </citation>
    <scope>NUCLEOTIDE SEQUENCE</scope>
    <source>
        <strain evidence="3">CHK183-1962</strain>
    </source>
</reference>
<dbReference type="CDD" id="cd06127">
    <property type="entry name" value="DEDDh"/>
    <property type="match status" value="1"/>
</dbReference>
<dbReference type="FunFam" id="3.30.420.10:FF:000045">
    <property type="entry name" value="3'-5' exonuclease DinG"/>
    <property type="match status" value="1"/>
</dbReference>
<dbReference type="SUPFAM" id="SSF53098">
    <property type="entry name" value="Ribonuclease H-like"/>
    <property type="match status" value="1"/>
</dbReference>
<dbReference type="InterPro" id="IPR006054">
    <property type="entry name" value="DnaQ"/>
</dbReference>
<dbReference type="PANTHER" id="PTHR30231">
    <property type="entry name" value="DNA POLYMERASE III SUBUNIT EPSILON"/>
    <property type="match status" value="1"/>
</dbReference>
<dbReference type="NCBIfam" id="TIGR00573">
    <property type="entry name" value="dnaq"/>
    <property type="match status" value="1"/>
</dbReference>
<dbReference type="PANTHER" id="PTHR30231:SF41">
    <property type="entry name" value="DNA POLYMERASE III SUBUNIT EPSILON"/>
    <property type="match status" value="1"/>
</dbReference>
<feature type="domain" description="Exonuclease" evidence="2">
    <location>
        <begin position="3"/>
        <end position="168"/>
    </location>
</feature>
<name>A0A9D1XFM4_9FIRM</name>
<keyword evidence="1 3" id="KW-0540">Nuclease</keyword>
<accession>A0A9D1XFM4</accession>
<dbReference type="Proteomes" id="UP000886890">
    <property type="component" value="Unassembled WGS sequence"/>
</dbReference>
<organism evidence="3 4">
    <name type="scientific">Candidatus Fusicatenibacter merdavium</name>
    <dbReference type="NCBI Taxonomy" id="2838600"/>
    <lineage>
        <taxon>Bacteria</taxon>
        <taxon>Bacillati</taxon>
        <taxon>Bacillota</taxon>
        <taxon>Clostridia</taxon>
        <taxon>Lachnospirales</taxon>
        <taxon>Lachnospiraceae</taxon>
        <taxon>Fusicatenibacter</taxon>
    </lineage>
</organism>
<sequence>MKDFVVLDLETTGLTPKTDRILEIGAIKVVDGEVKERYSTFINPQMEIPPRITSLTGITETMVKDAPCRDEAVRTLVEFCKDLPLLGHNILFDYSFVKHDAVNLGLEFEKEALDTLTIARQALPELESRSLEFLCGYFGIRRENAHRAMDDAQETLELYHILEHRYAQEHPEWFQTRPLVCKVKKEGPITRAQIGYLKDLTEYHHLKLDVEIGSMTKNEASRMIDTILSTYGRIVRKKHV</sequence>
<protein>
    <submittedName>
        <fullName evidence="3">3'-5' exonuclease</fullName>
    </submittedName>
</protein>
<dbReference type="Pfam" id="PF00929">
    <property type="entry name" value="RNase_T"/>
    <property type="match status" value="1"/>
</dbReference>
<dbReference type="InterPro" id="IPR013520">
    <property type="entry name" value="Ribonucl_H"/>
</dbReference>
<dbReference type="GO" id="GO:0008408">
    <property type="term" value="F:3'-5' exonuclease activity"/>
    <property type="evidence" value="ECO:0007669"/>
    <property type="project" value="TreeGrafter"/>
</dbReference>
<evidence type="ECO:0000313" key="3">
    <source>
        <dbReference type="EMBL" id="HIX78217.1"/>
    </source>
</evidence>
<evidence type="ECO:0000313" key="4">
    <source>
        <dbReference type="Proteomes" id="UP000886890"/>
    </source>
</evidence>
<dbReference type="GO" id="GO:0045004">
    <property type="term" value="P:DNA replication proofreading"/>
    <property type="evidence" value="ECO:0007669"/>
    <property type="project" value="TreeGrafter"/>
</dbReference>
<proteinExistence type="predicted"/>
<reference evidence="3" key="1">
    <citation type="journal article" date="2021" name="PeerJ">
        <title>Extensive microbial diversity within the chicken gut microbiome revealed by metagenomics and culture.</title>
        <authorList>
            <person name="Gilroy R."/>
            <person name="Ravi A."/>
            <person name="Getino M."/>
            <person name="Pursley I."/>
            <person name="Horton D.L."/>
            <person name="Alikhan N.F."/>
            <person name="Baker D."/>
            <person name="Gharbi K."/>
            <person name="Hall N."/>
            <person name="Watson M."/>
            <person name="Adriaenssens E.M."/>
            <person name="Foster-Nyarko E."/>
            <person name="Jarju S."/>
            <person name="Secka A."/>
            <person name="Antonio M."/>
            <person name="Oren A."/>
            <person name="Chaudhuri R.R."/>
            <person name="La Ragione R."/>
            <person name="Hildebrand F."/>
            <person name="Pallen M.J."/>
        </authorList>
    </citation>
    <scope>NUCLEOTIDE SEQUENCE</scope>
    <source>
        <strain evidence="3">CHK183-1962</strain>
    </source>
</reference>
<dbReference type="AlphaFoldDB" id="A0A9D1XFM4"/>
<gene>
    <name evidence="3" type="ORF">H9734_11595</name>
</gene>
<evidence type="ECO:0000259" key="2">
    <source>
        <dbReference type="SMART" id="SM00479"/>
    </source>
</evidence>
<dbReference type="InterPro" id="IPR036397">
    <property type="entry name" value="RNaseH_sf"/>
</dbReference>
<dbReference type="SMART" id="SM00479">
    <property type="entry name" value="EXOIII"/>
    <property type="match status" value="1"/>
</dbReference>
<dbReference type="EMBL" id="DXEK01000190">
    <property type="protein sequence ID" value="HIX78217.1"/>
    <property type="molecule type" value="Genomic_DNA"/>
</dbReference>
<dbReference type="GO" id="GO:0003887">
    <property type="term" value="F:DNA-directed DNA polymerase activity"/>
    <property type="evidence" value="ECO:0007669"/>
    <property type="project" value="InterPro"/>
</dbReference>
<evidence type="ECO:0000256" key="1">
    <source>
        <dbReference type="ARBA" id="ARBA00022839"/>
    </source>
</evidence>
<dbReference type="InterPro" id="IPR012337">
    <property type="entry name" value="RNaseH-like_sf"/>
</dbReference>